<dbReference type="GO" id="GO:0070025">
    <property type="term" value="F:carbon monoxide binding"/>
    <property type="evidence" value="ECO:0007669"/>
    <property type="project" value="TreeGrafter"/>
</dbReference>
<dbReference type="AlphaFoldDB" id="A0A398B8Y2"/>
<evidence type="ECO:0000256" key="1">
    <source>
        <dbReference type="ARBA" id="ARBA00007888"/>
    </source>
</evidence>
<dbReference type="Proteomes" id="UP000265816">
    <property type="component" value="Unassembled WGS sequence"/>
</dbReference>
<comment type="similarity">
    <text evidence="1">Belongs to the HypD family.</text>
</comment>
<reference evidence="4 5" key="1">
    <citation type="submission" date="2018-08" db="EMBL/GenBank/DDBJ databases">
        <title>Bacillus jemisoniae sp. nov., Bacillus chryseoplanitiae sp. nov., Bacillus resnikiae sp. nov., and Bacillus frankliniae sp. nov., isolated from Viking spacecraft and associated surfaces.</title>
        <authorList>
            <person name="Seuylemezian A."/>
            <person name="Vaishampayan P."/>
        </authorList>
    </citation>
    <scope>NUCLEOTIDE SEQUENCE [LARGE SCALE GENOMIC DNA]</scope>
    <source>
        <strain evidence="4 5">JJ-247</strain>
    </source>
</reference>
<sequence length="370" mass="40497">MQELLKQSSNPEILKPLLQAVKEKAAEFISLYGRKPAFMEVCGSHTMALAKSGVKQALREDVSLISGPGCPVCVTDQHSIDSMIALAEGDGRIICTFGDMMKVPGSRQSLMDAKINGKDIRVVYSPVDSIRIAEENPGKEVIFLGIGFETTIPILAILVEEAYKKGLGNFSIWMTTKLVEPILRHLLNCGDVMLDGFLLPGHVSIVLGEEAYSFLPEEYNIGGVISGFEPAELLSGIYKLLDIAITKDTRIINDHPSVVTKSGNVVAKQLMEKYFSLCDEAWRGIGSIPSSGLSIRREFDQFDAKKKFKVDPGEPKKTKCRCGEVIRGLINPTDCVLFGKACNPMKPVGPCMVSAEGSCAAYYQYMRECN</sequence>
<dbReference type="PANTHER" id="PTHR30149">
    <property type="entry name" value="HYDROGENASE PROTEIN ASSEMBLY PROTEIN HYPD"/>
    <property type="match status" value="1"/>
</dbReference>
<dbReference type="PIRSF" id="PIRSF005622">
    <property type="entry name" value="Hydrgn_mat_hypD"/>
    <property type="match status" value="1"/>
</dbReference>
<gene>
    <name evidence="4" type="primary">hypD</name>
    <name evidence="4" type="ORF">D1970_13510</name>
</gene>
<name>A0A398B8Y2_9BACI</name>
<dbReference type="NCBIfam" id="TIGR00075">
    <property type="entry name" value="hypD"/>
    <property type="match status" value="1"/>
</dbReference>
<keyword evidence="3" id="KW-0408">Iron</keyword>
<protein>
    <submittedName>
        <fullName evidence="4">Hydrogenase formation protein HypD</fullName>
    </submittedName>
</protein>
<dbReference type="GO" id="GO:0051539">
    <property type="term" value="F:4 iron, 4 sulfur cluster binding"/>
    <property type="evidence" value="ECO:0007669"/>
    <property type="project" value="TreeGrafter"/>
</dbReference>
<dbReference type="Pfam" id="PF01924">
    <property type="entry name" value="HypD"/>
    <property type="match status" value="1"/>
</dbReference>
<organism evidence="4 5">
    <name type="scientific">Mesobacillus zeae</name>
    <dbReference type="NCBI Taxonomy" id="1917180"/>
    <lineage>
        <taxon>Bacteria</taxon>
        <taxon>Bacillati</taxon>
        <taxon>Bacillota</taxon>
        <taxon>Bacilli</taxon>
        <taxon>Bacillales</taxon>
        <taxon>Bacillaceae</taxon>
        <taxon>Mesobacillus</taxon>
    </lineage>
</organism>
<dbReference type="PANTHER" id="PTHR30149:SF0">
    <property type="entry name" value="HYDROGENASE MATURATION FACTOR HYPD"/>
    <property type="match status" value="1"/>
</dbReference>
<dbReference type="Gene3D" id="6.10.20.100">
    <property type="match status" value="1"/>
</dbReference>
<keyword evidence="5" id="KW-1185">Reference proteome</keyword>
<dbReference type="OrthoDB" id="9770424at2"/>
<proteinExistence type="inferred from homology"/>
<dbReference type="GO" id="GO:0051604">
    <property type="term" value="P:protein maturation"/>
    <property type="evidence" value="ECO:0007669"/>
    <property type="project" value="TreeGrafter"/>
</dbReference>
<comment type="caution">
    <text evidence="4">The sequence shown here is derived from an EMBL/GenBank/DDBJ whole genome shotgun (WGS) entry which is preliminary data.</text>
</comment>
<dbReference type="EMBL" id="QWVT01000023">
    <property type="protein sequence ID" value="RID84133.1"/>
    <property type="molecule type" value="Genomic_DNA"/>
</dbReference>
<dbReference type="InterPro" id="IPR042243">
    <property type="entry name" value="HypD_1"/>
</dbReference>
<evidence type="ECO:0000256" key="3">
    <source>
        <dbReference type="ARBA" id="ARBA00023004"/>
    </source>
</evidence>
<dbReference type="InterPro" id="IPR002780">
    <property type="entry name" value="Hyd_form_HypD"/>
</dbReference>
<keyword evidence="2" id="KW-0479">Metal-binding</keyword>
<accession>A0A398B8Y2</accession>
<evidence type="ECO:0000313" key="4">
    <source>
        <dbReference type="EMBL" id="RID84133.1"/>
    </source>
</evidence>
<dbReference type="InterPro" id="IPR042244">
    <property type="entry name" value="HypD_2_sf"/>
</dbReference>
<dbReference type="RefSeq" id="WP_119113401.1">
    <property type="nucleotide sequence ID" value="NZ_CBCSEO010000010.1"/>
</dbReference>
<evidence type="ECO:0000256" key="2">
    <source>
        <dbReference type="ARBA" id="ARBA00022723"/>
    </source>
</evidence>
<dbReference type="GO" id="GO:0005506">
    <property type="term" value="F:iron ion binding"/>
    <property type="evidence" value="ECO:0007669"/>
    <property type="project" value="TreeGrafter"/>
</dbReference>
<evidence type="ECO:0000313" key="5">
    <source>
        <dbReference type="Proteomes" id="UP000265816"/>
    </source>
</evidence>
<dbReference type="Gene3D" id="3.40.50.11740">
    <property type="entry name" value="HypD, alpha/beta domain 2"/>
    <property type="match status" value="2"/>
</dbReference>